<reference evidence="1 2" key="1">
    <citation type="journal article" date="2014" name="Science">
        <title>Plant genetics. Early allopolyploid evolution in the post-Neolithic Brassica napus oilseed genome.</title>
        <authorList>
            <person name="Chalhoub B."/>
            <person name="Denoeud F."/>
            <person name="Liu S."/>
            <person name="Parkin I.A."/>
            <person name="Tang H."/>
            <person name="Wang X."/>
            <person name="Chiquet J."/>
            <person name="Belcram H."/>
            <person name="Tong C."/>
            <person name="Samans B."/>
            <person name="Correa M."/>
            <person name="Da Silva C."/>
            <person name="Just J."/>
            <person name="Falentin C."/>
            <person name="Koh C.S."/>
            <person name="Le Clainche I."/>
            <person name="Bernard M."/>
            <person name="Bento P."/>
            <person name="Noel B."/>
            <person name="Labadie K."/>
            <person name="Alberti A."/>
            <person name="Charles M."/>
            <person name="Arnaud D."/>
            <person name="Guo H."/>
            <person name="Daviaud C."/>
            <person name="Alamery S."/>
            <person name="Jabbari K."/>
            <person name="Zhao M."/>
            <person name="Edger P.P."/>
            <person name="Chelaifa H."/>
            <person name="Tack D."/>
            <person name="Lassalle G."/>
            <person name="Mestiri I."/>
            <person name="Schnel N."/>
            <person name="Le Paslier M.C."/>
            <person name="Fan G."/>
            <person name="Renault V."/>
            <person name="Bayer P.E."/>
            <person name="Golicz A.A."/>
            <person name="Manoli S."/>
            <person name="Lee T.H."/>
            <person name="Thi V.H."/>
            <person name="Chalabi S."/>
            <person name="Hu Q."/>
            <person name="Fan C."/>
            <person name="Tollenaere R."/>
            <person name="Lu Y."/>
            <person name="Battail C."/>
            <person name="Shen J."/>
            <person name="Sidebottom C.H."/>
            <person name="Wang X."/>
            <person name="Canaguier A."/>
            <person name="Chauveau A."/>
            <person name="Berard A."/>
            <person name="Deniot G."/>
            <person name="Guan M."/>
            <person name="Liu Z."/>
            <person name="Sun F."/>
            <person name="Lim Y.P."/>
            <person name="Lyons E."/>
            <person name="Town C.D."/>
            <person name="Bancroft I."/>
            <person name="Wang X."/>
            <person name="Meng J."/>
            <person name="Ma J."/>
            <person name="Pires J.C."/>
            <person name="King G.J."/>
            <person name="Brunel D."/>
            <person name="Delourme R."/>
            <person name="Renard M."/>
            <person name="Aury J.M."/>
            <person name="Adams K.L."/>
            <person name="Batley J."/>
            <person name="Snowdon R.J."/>
            <person name="Tost J."/>
            <person name="Edwards D."/>
            <person name="Zhou Y."/>
            <person name="Hua W."/>
            <person name="Sharpe A.G."/>
            <person name="Paterson A.H."/>
            <person name="Guan C."/>
            <person name="Wincker P."/>
        </authorList>
    </citation>
    <scope>NUCLEOTIDE SEQUENCE [LARGE SCALE GENOMIC DNA]</scope>
    <source>
        <strain evidence="2">cv. Darmor-bzh</strain>
    </source>
</reference>
<accession>A0A078G7F7</accession>
<protein>
    <submittedName>
        <fullName evidence="1">BnaA09g30860D protein</fullName>
    </submittedName>
</protein>
<dbReference type="AlphaFoldDB" id="A0A078G7F7"/>
<sequence length="48" mass="5368">MAESFSCTSLGFLTTLLTFRFFYSGDSDKINGRSISDPTLFFSYVPLS</sequence>
<proteinExistence type="predicted"/>
<dbReference type="Proteomes" id="UP000028999">
    <property type="component" value="Unassembled WGS sequence"/>
</dbReference>
<gene>
    <name evidence="1" type="primary">BnaA09g30860D</name>
    <name evidence="1" type="ORF">GSBRNA2T00015694001</name>
</gene>
<dbReference type="Gramene" id="CDY21341">
    <property type="protein sequence ID" value="CDY21341"/>
    <property type="gene ID" value="GSBRNA2T00015694001"/>
</dbReference>
<dbReference type="EMBL" id="LK032120">
    <property type="protein sequence ID" value="CDY21341.1"/>
    <property type="molecule type" value="Genomic_DNA"/>
</dbReference>
<evidence type="ECO:0000313" key="2">
    <source>
        <dbReference type="Proteomes" id="UP000028999"/>
    </source>
</evidence>
<dbReference type="PaxDb" id="3708-A0A078G7F7"/>
<keyword evidence="2" id="KW-1185">Reference proteome</keyword>
<evidence type="ECO:0000313" key="1">
    <source>
        <dbReference type="EMBL" id="CDY21341.1"/>
    </source>
</evidence>
<organism evidence="1 2">
    <name type="scientific">Brassica napus</name>
    <name type="common">Rape</name>
    <dbReference type="NCBI Taxonomy" id="3708"/>
    <lineage>
        <taxon>Eukaryota</taxon>
        <taxon>Viridiplantae</taxon>
        <taxon>Streptophyta</taxon>
        <taxon>Embryophyta</taxon>
        <taxon>Tracheophyta</taxon>
        <taxon>Spermatophyta</taxon>
        <taxon>Magnoliopsida</taxon>
        <taxon>eudicotyledons</taxon>
        <taxon>Gunneridae</taxon>
        <taxon>Pentapetalae</taxon>
        <taxon>rosids</taxon>
        <taxon>malvids</taxon>
        <taxon>Brassicales</taxon>
        <taxon>Brassicaceae</taxon>
        <taxon>Brassiceae</taxon>
        <taxon>Brassica</taxon>
    </lineage>
</organism>
<name>A0A078G7F7_BRANA</name>